<dbReference type="EMBL" id="CM016553">
    <property type="protein sequence ID" value="TKW32523.1"/>
    <property type="molecule type" value="Genomic_DNA"/>
</dbReference>
<dbReference type="Gramene" id="TKW32523">
    <property type="protein sequence ID" value="TKW32523"/>
    <property type="gene ID" value="SEVIR_2G172966v2"/>
</dbReference>
<sequence>MHSQNKKDDMPRISCIPATRRAKYQLAPGRCRMQIQVDREASKSNASVLVFPLEQHQARPEGRLLLTQAACSFSSASHGARDARLVANGERRVVRRERR</sequence>
<proteinExistence type="predicted"/>
<reference evidence="1" key="1">
    <citation type="submission" date="2019-03" db="EMBL/GenBank/DDBJ databases">
        <title>WGS assembly of Setaria viridis.</title>
        <authorList>
            <person name="Huang P."/>
            <person name="Jenkins J."/>
            <person name="Grimwood J."/>
            <person name="Barry K."/>
            <person name="Healey A."/>
            <person name="Mamidi S."/>
            <person name="Sreedasyam A."/>
            <person name="Shu S."/>
            <person name="Feldman M."/>
            <person name="Wu J."/>
            <person name="Yu Y."/>
            <person name="Chen C."/>
            <person name="Johnson J."/>
            <person name="Rokhsar D."/>
            <person name="Baxter I."/>
            <person name="Schmutz J."/>
            <person name="Brutnell T."/>
            <person name="Kellogg E."/>
        </authorList>
    </citation>
    <scope>NUCLEOTIDE SEQUENCE [LARGE SCALE GENOMIC DNA]</scope>
</reference>
<gene>
    <name evidence="1" type="ORF">SEVIR_2G172966v2</name>
</gene>
<keyword evidence="2" id="KW-1185">Reference proteome</keyword>
<dbReference type="Proteomes" id="UP000298652">
    <property type="component" value="Chromosome 2"/>
</dbReference>
<accession>A0A4U6VUT7</accession>
<evidence type="ECO:0000313" key="2">
    <source>
        <dbReference type="Proteomes" id="UP000298652"/>
    </source>
</evidence>
<evidence type="ECO:0000313" key="1">
    <source>
        <dbReference type="EMBL" id="TKW32523.1"/>
    </source>
</evidence>
<protein>
    <submittedName>
        <fullName evidence="1">Uncharacterized protein</fullName>
    </submittedName>
</protein>
<organism evidence="1 2">
    <name type="scientific">Setaria viridis</name>
    <name type="common">Green bristlegrass</name>
    <name type="synonym">Setaria italica subsp. viridis</name>
    <dbReference type="NCBI Taxonomy" id="4556"/>
    <lineage>
        <taxon>Eukaryota</taxon>
        <taxon>Viridiplantae</taxon>
        <taxon>Streptophyta</taxon>
        <taxon>Embryophyta</taxon>
        <taxon>Tracheophyta</taxon>
        <taxon>Spermatophyta</taxon>
        <taxon>Magnoliopsida</taxon>
        <taxon>Liliopsida</taxon>
        <taxon>Poales</taxon>
        <taxon>Poaceae</taxon>
        <taxon>PACMAD clade</taxon>
        <taxon>Panicoideae</taxon>
        <taxon>Panicodae</taxon>
        <taxon>Paniceae</taxon>
        <taxon>Cenchrinae</taxon>
        <taxon>Setaria</taxon>
    </lineage>
</organism>
<dbReference type="AlphaFoldDB" id="A0A4U6VUT7"/>
<name>A0A4U6VUT7_SETVI</name>